<evidence type="ECO:0000313" key="1">
    <source>
        <dbReference type="EMBL" id="OKH30925.1"/>
    </source>
</evidence>
<reference evidence="1 2" key="1">
    <citation type="submission" date="2016-11" db="EMBL/GenBank/DDBJ databases">
        <title>Draft Genome Sequences of Nine Cyanobacterial Strains from Diverse Habitats.</title>
        <authorList>
            <person name="Zhu T."/>
            <person name="Hou S."/>
            <person name="Lu X."/>
            <person name="Hess W.R."/>
        </authorList>
    </citation>
    <scope>NUCLEOTIDE SEQUENCE [LARGE SCALE GENOMIC DNA]</scope>
    <source>
        <strain evidence="1 2">IAM M-71</strain>
    </source>
</reference>
<sequence length="96" mass="10876">MAISLGSLGIRINRKKLLSQVVELAENRRYWQAVADGTTEAHDAKLVRTQLYQTLVEADNQELLELACQLLTLNEVGRRANDTFERIKEHKSKLAA</sequence>
<proteinExistence type="predicted"/>
<dbReference type="RefSeq" id="WP_073597173.1">
    <property type="nucleotide sequence ID" value="NZ_MRCE01000057.1"/>
</dbReference>
<gene>
    <name evidence="1" type="ORF">NIES2119_30090</name>
</gene>
<dbReference type="Proteomes" id="UP000185860">
    <property type="component" value="Unassembled WGS sequence"/>
</dbReference>
<comment type="caution">
    <text evidence="1">The sequence shown here is derived from an EMBL/GenBank/DDBJ whole genome shotgun (WGS) entry which is preliminary data.</text>
</comment>
<accession>A0A1U7I436</accession>
<dbReference type="EMBL" id="MRCE01000057">
    <property type="protein sequence ID" value="OKH30925.1"/>
    <property type="molecule type" value="Genomic_DNA"/>
</dbReference>
<dbReference type="AlphaFoldDB" id="A0A1U7I436"/>
<organism evidence="1 2">
    <name type="scientific">[Phormidium ambiguum] IAM M-71</name>
    <dbReference type="NCBI Taxonomy" id="454136"/>
    <lineage>
        <taxon>Bacteria</taxon>
        <taxon>Bacillati</taxon>
        <taxon>Cyanobacteriota</taxon>
        <taxon>Cyanophyceae</taxon>
        <taxon>Oscillatoriophycideae</taxon>
        <taxon>Aerosakkonematales</taxon>
        <taxon>Aerosakkonemataceae</taxon>
        <taxon>Floridanema</taxon>
    </lineage>
</organism>
<evidence type="ECO:0000313" key="2">
    <source>
        <dbReference type="Proteomes" id="UP000185860"/>
    </source>
</evidence>
<protein>
    <submittedName>
        <fullName evidence="1">Uncharacterized protein</fullName>
    </submittedName>
</protein>
<name>A0A1U7I436_9CYAN</name>
<dbReference type="STRING" id="454136.NIES2119_30090"/>